<organism evidence="1 2">
    <name type="scientific">Pristionchus pacificus</name>
    <name type="common">Parasitic nematode worm</name>
    <dbReference type="NCBI Taxonomy" id="54126"/>
    <lineage>
        <taxon>Eukaryota</taxon>
        <taxon>Metazoa</taxon>
        <taxon>Ecdysozoa</taxon>
        <taxon>Nematoda</taxon>
        <taxon>Chromadorea</taxon>
        <taxon>Rhabditida</taxon>
        <taxon>Rhabditina</taxon>
        <taxon>Diplogasteromorpha</taxon>
        <taxon>Diplogasteroidea</taxon>
        <taxon>Neodiplogasteridae</taxon>
        <taxon>Pristionchus</taxon>
    </lineage>
</organism>
<reference evidence="2" key="1">
    <citation type="journal article" date="2008" name="Nat. Genet.">
        <title>The Pristionchus pacificus genome provides a unique perspective on nematode lifestyle and parasitism.</title>
        <authorList>
            <person name="Dieterich C."/>
            <person name="Clifton S.W."/>
            <person name="Schuster L.N."/>
            <person name="Chinwalla A."/>
            <person name="Delehaunty K."/>
            <person name="Dinkelacker I."/>
            <person name="Fulton L."/>
            <person name="Fulton R."/>
            <person name="Godfrey J."/>
            <person name="Minx P."/>
            <person name="Mitreva M."/>
            <person name="Roeseler W."/>
            <person name="Tian H."/>
            <person name="Witte H."/>
            <person name="Yang S.P."/>
            <person name="Wilson R.K."/>
            <person name="Sommer R.J."/>
        </authorList>
    </citation>
    <scope>NUCLEOTIDE SEQUENCE [LARGE SCALE GENOMIC DNA]</scope>
    <source>
        <strain evidence="2">PS312</strain>
    </source>
</reference>
<dbReference type="PANTHER" id="PTHR22714:SF7">
    <property type="entry name" value="SOLUTE-BINDING PROTEIN FAMILY 3_N-TERMINAL DOMAIN-CONTAINING PROTEIN"/>
    <property type="match status" value="1"/>
</dbReference>
<sequence>MNRSILKVGYVSFYFPNIFYDEEKSTLTGIYPDIWKDYGRISKKDIHFIKKDEYGGYLPDAETGLYAGMLGDVQRGELDGIVDAYSSQPERIPYFRVSSEVDYTTESFFEADSISLWANLIEHFIFDGWSYLLISIFLIIFNLIFLIFKLQPLKNLKLSYGMTYVFYLIFVTFLFLFYNAEFNAIAIVPTFNISTNFRTLVDGFHNGQRKMITTSGTYLRAEHYRELFGVNAPGSDQLIIEKDVQLIFNKLCADPRLVYYDGDSIMMSTSQSKYPLSIKCPLRKIDTSDLFTFPVDSAVRRKKFGQQKTYYEKFVDLQLKLYRYEQISGIHLRRYISRDGSSNPNHLATNQVTFSFVAAFSIVLVASHSFSLLLFVFEIIIGNQNSCRKNGDTV</sequence>
<evidence type="ECO:0000313" key="1">
    <source>
        <dbReference type="EnsemblMetazoa" id="PPA40588.1"/>
    </source>
</evidence>
<dbReference type="Gene3D" id="3.40.190.10">
    <property type="entry name" value="Periplasmic binding protein-like II"/>
    <property type="match status" value="1"/>
</dbReference>
<evidence type="ECO:0000313" key="2">
    <source>
        <dbReference type="Proteomes" id="UP000005239"/>
    </source>
</evidence>
<accession>A0A8R1UWI5</accession>
<gene>
    <name evidence="1" type="primary">WBGene00278957</name>
</gene>
<reference evidence="1" key="2">
    <citation type="submission" date="2022-06" db="UniProtKB">
        <authorList>
            <consortium name="EnsemblMetazoa"/>
        </authorList>
    </citation>
    <scope>IDENTIFICATION</scope>
    <source>
        <strain evidence="1">PS312</strain>
    </source>
</reference>
<proteinExistence type="predicted"/>
<dbReference type="PANTHER" id="PTHR22714">
    <property type="entry name" value="PROTEIN CBG02446-RELATED"/>
    <property type="match status" value="1"/>
</dbReference>
<name>A0A2A6C2U8_PRIPA</name>
<dbReference type="Proteomes" id="UP000005239">
    <property type="component" value="Unassembled WGS sequence"/>
</dbReference>
<protein>
    <submittedName>
        <fullName evidence="1">Uncharacterized protein</fullName>
    </submittedName>
</protein>
<keyword evidence="2" id="KW-1185">Reference proteome</keyword>
<dbReference type="SUPFAM" id="SSF53850">
    <property type="entry name" value="Periplasmic binding protein-like II"/>
    <property type="match status" value="1"/>
</dbReference>
<dbReference type="InterPro" id="IPR040128">
    <property type="entry name" value="T25E4.2-like"/>
</dbReference>
<dbReference type="EnsemblMetazoa" id="PPA40588.1">
    <property type="protein sequence ID" value="PPA40588.1"/>
    <property type="gene ID" value="WBGene00278957"/>
</dbReference>
<dbReference type="AlphaFoldDB" id="A0A2A6C2U8"/>
<accession>A0A2A6C2U8</accession>